<reference evidence="3 4" key="1">
    <citation type="submission" date="2024-11" db="EMBL/GenBank/DDBJ databases">
        <authorList>
            <person name="Lucas J.A."/>
        </authorList>
    </citation>
    <scope>NUCLEOTIDE SEQUENCE [LARGE SCALE GENOMIC DNA]</scope>
    <source>
        <strain evidence="3 4">Z 5.4</strain>
    </source>
</reference>
<keyword evidence="4" id="KW-1185">Reference proteome</keyword>
<feature type="domain" description="Creatinase N-terminal" evidence="2">
    <location>
        <begin position="11"/>
        <end position="138"/>
    </location>
</feature>
<evidence type="ECO:0000313" key="3">
    <source>
        <dbReference type="EMBL" id="MFK9090493.1"/>
    </source>
</evidence>
<organism evidence="3 4">
    <name type="scientific">Bacillus salipaludis</name>
    <dbReference type="NCBI Taxonomy" id="2547811"/>
    <lineage>
        <taxon>Bacteria</taxon>
        <taxon>Bacillati</taxon>
        <taxon>Bacillota</taxon>
        <taxon>Bacilli</taxon>
        <taxon>Bacillales</taxon>
        <taxon>Bacillaceae</taxon>
        <taxon>Bacillus</taxon>
    </lineage>
</organism>
<dbReference type="InterPro" id="IPR036005">
    <property type="entry name" value="Creatinase/aminopeptidase-like"/>
</dbReference>
<protein>
    <submittedName>
        <fullName evidence="3">M24 family metallopeptidase</fullName>
    </submittedName>
</protein>
<proteinExistence type="predicted"/>
<dbReference type="Pfam" id="PF00557">
    <property type="entry name" value="Peptidase_M24"/>
    <property type="match status" value="1"/>
</dbReference>
<dbReference type="InterPro" id="IPR000587">
    <property type="entry name" value="Creatinase_N"/>
</dbReference>
<comment type="caution">
    <text evidence="3">The sequence shown here is derived from an EMBL/GenBank/DDBJ whole genome shotgun (WGS) entry which is preliminary data.</text>
</comment>
<feature type="domain" description="Peptidase M24" evidence="1">
    <location>
        <begin position="146"/>
        <end position="381"/>
    </location>
</feature>
<dbReference type="PANTHER" id="PTHR46112">
    <property type="entry name" value="AMINOPEPTIDASE"/>
    <property type="match status" value="1"/>
</dbReference>
<dbReference type="InterPro" id="IPR000994">
    <property type="entry name" value="Pept_M24"/>
</dbReference>
<dbReference type="SUPFAM" id="SSF53092">
    <property type="entry name" value="Creatinase/prolidase N-terminal domain"/>
    <property type="match status" value="1"/>
</dbReference>
<dbReference type="InterPro" id="IPR029149">
    <property type="entry name" value="Creatin/AminoP/Spt16_N"/>
</dbReference>
<evidence type="ECO:0000259" key="1">
    <source>
        <dbReference type="Pfam" id="PF00557"/>
    </source>
</evidence>
<dbReference type="RefSeq" id="WP_406579184.1">
    <property type="nucleotide sequence ID" value="NZ_JBJHQH010000002.1"/>
</dbReference>
<dbReference type="Proteomes" id="UP001623041">
    <property type="component" value="Unassembled WGS sequence"/>
</dbReference>
<dbReference type="SUPFAM" id="SSF55920">
    <property type="entry name" value="Creatinase/aminopeptidase"/>
    <property type="match status" value="1"/>
</dbReference>
<dbReference type="PANTHER" id="PTHR46112:SF2">
    <property type="entry name" value="XAA-PRO AMINOPEPTIDASE P-RELATED"/>
    <property type="match status" value="1"/>
</dbReference>
<evidence type="ECO:0000313" key="4">
    <source>
        <dbReference type="Proteomes" id="UP001623041"/>
    </source>
</evidence>
<dbReference type="EMBL" id="JBJHQH010000002">
    <property type="protein sequence ID" value="MFK9090493.1"/>
    <property type="molecule type" value="Genomic_DNA"/>
</dbReference>
<dbReference type="Gene3D" id="3.90.230.10">
    <property type="entry name" value="Creatinase/methionine aminopeptidase superfamily"/>
    <property type="match status" value="1"/>
</dbReference>
<dbReference type="Pfam" id="PF01321">
    <property type="entry name" value="Creatinase_N"/>
    <property type="match status" value="1"/>
</dbReference>
<gene>
    <name evidence="3" type="ORF">ACJEBI_03200</name>
</gene>
<sequence length="398" mass="44557">MRKNDEVFQIRIKNLQENLKLNNISAALIMYSRDLFYYSGTAQPSNLFIPESGEPILFTRRAHEMTKEATWMAQTFQATSMKDMLSILSELNVLPQKGSHIGVQQDVLPTNIGFSLQKNLRDYTIVNVSKLIMQQRLVKDFTEIESIRMSIDLWKKGHEAILSTLKTGITEYELAANMEYAARKNGGDGVVWFRRWDGCLPGGGIVTSGPNAWEVSGHAMTVTGIGMSESLPWGASKRKFQTGDLVVVDYGICREGYHADMARTYCLGKPSVKQLDLWNRLVELHLSVIDKIRPGITGEELYLFAEQLAKNEGLFENFMGVGNSRGQYIGHSIGLEIDEDPVLGLGFTQPLPDGAVITIEPKFMVPGLGAVMIEDDILITKTGYEILNTIDRDLFYTE</sequence>
<name>A0ABW8RAM3_9BACI</name>
<dbReference type="InterPro" id="IPR050659">
    <property type="entry name" value="Peptidase_M24B"/>
</dbReference>
<accession>A0ABW8RAM3</accession>
<dbReference type="Gene3D" id="3.40.350.10">
    <property type="entry name" value="Creatinase/prolidase N-terminal domain"/>
    <property type="match status" value="1"/>
</dbReference>
<evidence type="ECO:0000259" key="2">
    <source>
        <dbReference type="Pfam" id="PF01321"/>
    </source>
</evidence>